<dbReference type="AlphaFoldDB" id="A0A8R1TRB5"/>
<reference evidence="2" key="1">
    <citation type="submission" date="2013-10" db="EMBL/GenBank/DDBJ databases">
        <title>Genome sequencing of Onchocerca volvulus.</title>
        <authorList>
            <person name="Cotton J."/>
            <person name="Tsai J."/>
            <person name="Stanley E."/>
            <person name="Tracey A."/>
            <person name="Holroyd N."/>
            <person name="Lustigman S."/>
            <person name="Berriman M."/>
        </authorList>
    </citation>
    <scope>NUCLEOTIDE SEQUENCE</scope>
</reference>
<accession>A0A8R1TRB5</accession>
<dbReference type="EMBL" id="CMVM020000020">
    <property type="status" value="NOT_ANNOTATED_CDS"/>
    <property type="molecule type" value="Genomic_DNA"/>
</dbReference>
<dbReference type="Proteomes" id="UP000024404">
    <property type="component" value="Unassembled WGS sequence"/>
</dbReference>
<reference evidence="1" key="2">
    <citation type="submission" date="2022-06" db="UniProtKB">
        <authorList>
            <consortium name="EnsemblMetazoa"/>
        </authorList>
    </citation>
    <scope>IDENTIFICATION</scope>
</reference>
<name>A0A8R1TRB5_ONCVO</name>
<evidence type="ECO:0000313" key="2">
    <source>
        <dbReference type="Proteomes" id="UP000024404"/>
    </source>
</evidence>
<sequence length="60" mass="7029">MKAPQFTELKGISFLTESHLLLEQDLTSILHRFQKHPIIRKLAVVTNNPFIAEYLWLHSN</sequence>
<protein>
    <submittedName>
        <fullName evidence="1">Uncharacterized protein</fullName>
    </submittedName>
</protein>
<evidence type="ECO:0000313" key="1">
    <source>
        <dbReference type="EnsemblMetazoa" id="OVOC322.1"/>
    </source>
</evidence>
<organism evidence="1 2">
    <name type="scientific">Onchocerca volvulus</name>
    <dbReference type="NCBI Taxonomy" id="6282"/>
    <lineage>
        <taxon>Eukaryota</taxon>
        <taxon>Metazoa</taxon>
        <taxon>Ecdysozoa</taxon>
        <taxon>Nematoda</taxon>
        <taxon>Chromadorea</taxon>
        <taxon>Rhabditida</taxon>
        <taxon>Spirurina</taxon>
        <taxon>Spiruromorpha</taxon>
        <taxon>Filarioidea</taxon>
        <taxon>Onchocercidae</taxon>
        <taxon>Onchocerca</taxon>
    </lineage>
</organism>
<dbReference type="EnsemblMetazoa" id="OVOC322.1">
    <property type="protein sequence ID" value="OVOC322.1"/>
    <property type="gene ID" value="WBGene00237131"/>
</dbReference>
<keyword evidence="2" id="KW-1185">Reference proteome</keyword>
<proteinExistence type="predicted"/>